<evidence type="ECO:0000256" key="1">
    <source>
        <dbReference type="SAM" id="MobiDB-lite"/>
    </source>
</evidence>
<dbReference type="EMBL" id="JAAALK010000953">
    <property type="protein sequence ID" value="KAG8043993.1"/>
    <property type="molecule type" value="Genomic_DNA"/>
</dbReference>
<sequence>METAGLAAAEDLESSSCFLRIAHGDGEVGKLGKGFDGSGLRRGKGGLRTQMERQRREDEVKNRSSKKTQDAEKSLMNKDQNHPGTGKNRSRTLKTVGRRM</sequence>
<feature type="compositionally biased region" description="Basic residues" evidence="1">
    <location>
        <begin position="88"/>
        <end position="100"/>
    </location>
</feature>
<evidence type="ECO:0000313" key="2">
    <source>
        <dbReference type="EMBL" id="KAG8043993.1"/>
    </source>
</evidence>
<dbReference type="Proteomes" id="UP000729402">
    <property type="component" value="Unassembled WGS sequence"/>
</dbReference>
<feature type="region of interest" description="Disordered" evidence="1">
    <location>
        <begin position="26"/>
        <end position="100"/>
    </location>
</feature>
<dbReference type="AlphaFoldDB" id="A0A8J5R0V1"/>
<name>A0A8J5R0V1_ZIZPA</name>
<protein>
    <submittedName>
        <fullName evidence="2">Uncharacterized protein</fullName>
    </submittedName>
</protein>
<feature type="compositionally biased region" description="Basic and acidic residues" evidence="1">
    <location>
        <begin position="50"/>
        <end position="81"/>
    </location>
</feature>
<reference evidence="2" key="2">
    <citation type="submission" date="2021-02" db="EMBL/GenBank/DDBJ databases">
        <authorList>
            <person name="Kimball J.A."/>
            <person name="Haas M.W."/>
            <person name="Macchietto M."/>
            <person name="Kono T."/>
            <person name="Duquette J."/>
            <person name="Shao M."/>
        </authorList>
    </citation>
    <scope>NUCLEOTIDE SEQUENCE</scope>
    <source>
        <tissue evidence="2">Fresh leaf tissue</tissue>
    </source>
</reference>
<accession>A0A8J5R0V1</accession>
<keyword evidence="3" id="KW-1185">Reference proteome</keyword>
<gene>
    <name evidence="2" type="ORF">GUJ93_ZPchr0458g22475</name>
</gene>
<reference evidence="2" key="1">
    <citation type="journal article" date="2021" name="bioRxiv">
        <title>Whole Genome Assembly and Annotation of Northern Wild Rice, Zizania palustris L., Supports a Whole Genome Duplication in the Zizania Genus.</title>
        <authorList>
            <person name="Haas M."/>
            <person name="Kono T."/>
            <person name="Macchietto M."/>
            <person name="Millas R."/>
            <person name="McGilp L."/>
            <person name="Shao M."/>
            <person name="Duquette J."/>
            <person name="Hirsch C.N."/>
            <person name="Kimball J."/>
        </authorList>
    </citation>
    <scope>NUCLEOTIDE SEQUENCE</scope>
    <source>
        <tissue evidence="2">Fresh leaf tissue</tissue>
    </source>
</reference>
<organism evidence="2 3">
    <name type="scientific">Zizania palustris</name>
    <name type="common">Northern wild rice</name>
    <dbReference type="NCBI Taxonomy" id="103762"/>
    <lineage>
        <taxon>Eukaryota</taxon>
        <taxon>Viridiplantae</taxon>
        <taxon>Streptophyta</taxon>
        <taxon>Embryophyta</taxon>
        <taxon>Tracheophyta</taxon>
        <taxon>Spermatophyta</taxon>
        <taxon>Magnoliopsida</taxon>
        <taxon>Liliopsida</taxon>
        <taxon>Poales</taxon>
        <taxon>Poaceae</taxon>
        <taxon>BOP clade</taxon>
        <taxon>Oryzoideae</taxon>
        <taxon>Oryzeae</taxon>
        <taxon>Zizaniinae</taxon>
        <taxon>Zizania</taxon>
    </lineage>
</organism>
<proteinExistence type="predicted"/>
<comment type="caution">
    <text evidence="2">The sequence shown here is derived from an EMBL/GenBank/DDBJ whole genome shotgun (WGS) entry which is preliminary data.</text>
</comment>
<evidence type="ECO:0000313" key="3">
    <source>
        <dbReference type="Proteomes" id="UP000729402"/>
    </source>
</evidence>